<sequence>MAATQQHAQREQAREHLAILRSRMQFRNDRAGAARWQELKKKINESIEQVFAEGAHRNNTLDAAPSVSLDKTIVIRCDLTVGEVHQTVFVCVEHGAQLEQAAVEWAKICHGRNYERERLLPESELSPFHLEGTHFLRTDTALQVGFKNGSFIKLLLV</sequence>
<proteinExistence type="predicted"/>
<organism evidence="1 2">
    <name type="scientific">Aplosporella prunicola CBS 121167</name>
    <dbReference type="NCBI Taxonomy" id="1176127"/>
    <lineage>
        <taxon>Eukaryota</taxon>
        <taxon>Fungi</taxon>
        <taxon>Dikarya</taxon>
        <taxon>Ascomycota</taxon>
        <taxon>Pezizomycotina</taxon>
        <taxon>Dothideomycetes</taxon>
        <taxon>Dothideomycetes incertae sedis</taxon>
        <taxon>Botryosphaeriales</taxon>
        <taxon>Aplosporellaceae</taxon>
        <taxon>Aplosporella</taxon>
    </lineage>
</organism>
<keyword evidence="2" id="KW-1185">Reference proteome</keyword>
<dbReference type="Proteomes" id="UP000799438">
    <property type="component" value="Unassembled WGS sequence"/>
</dbReference>
<gene>
    <name evidence="1" type="ORF">K452DRAFT_302575</name>
</gene>
<protein>
    <submittedName>
        <fullName evidence="1">Uncharacterized protein</fullName>
    </submittedName>
</protein>
<dbReference type="EMBL" id="ML995515">
    <property type="protein sequence ID" value="KAF2136629.1"/>
    <property type="molecule type" value="Genomic_DNA"/>
</dbReference>
<name>A0A6A6AXG5_9PEZI</name>
<dbReference type="GeneID" id="54300106"/>
<accession>A0A6A6AXG5</accession>
<evidence type="ECO:0000313" key="1">
    <source>
        <dbReference type="EMBL" id="KAF2136629.1"/>
    </source>
</evidence>
<evidence type="ECO:0000313" key="2">
    <source>
        <dbReference type="Proteomes" id="UP000799438"/>
    </source>
</evidence>
<dbReference type="AlphaFoldDB" id="A0A6A6AXG5"/>
<dbReference type="RefSeq" id="XP_033392347.1">
    <property type="nucleotide sequence ID" value="XM_033542609.1"/>
</dbReference>
<reference evidence="1" key="1">
    <citation type="journal article" date="2020" name="Stud. Mycol.">
        <title>101 Dothideomycetes genomes: a test case for predicting lifestyles and emergence of pathogens.</title>
        <authorList>
            <person name="Haridas S."/>
            <person name="Albert R."/>
            <person name="Binder M."/>
            <person name="Bloem J."/>
            <person name="Labutti K."/>
            <person name="Salamov A."/>
            <person name="Andreopoulos B."/>
            <person name="Baker S."/>
            <person name="Barry K."/>
            <person name="Bills G."/>
            <person name="Bluhm B."/>
            <person name="Cannon C."/>
            <person name="Castanera R."/>
            <person name="Culley D."/>
            <person name="Daum C."/>
            <person name="Ezra D."/>
            <person name="Gonzalez J."/>
            <person name="Henrissat B."/>
            <person name="Kuo A."/>
            <person name="Liang C."/>
            <person name="Lipzen A."/>
            <person name="Lutzoni F."/>
            <person name="Magnuson J."/>
            <person name="Mondo S."/>
            <person name="Nolan M."/>
            <person name="Ohm R."/>
            <person name="Pangilinan J."/>
            <person name="Park H.-J."/>
            <person name="Ramirez L."/>
            <person name="Alfaro M."/>
            <person name="Sun H."/>
            <person name="Tritt A."/>
            <person name="Yoshinaga Y."/>
            <person name="Zwiers L.-H."/>
            <person name="Turgeon B."/>
            <person name="Goodwin S."/>
            <person name="Spatafora J."/>
            <person name="Crous P."/>
            <person name="Grigoriev I."/>
        </authorList>
    </citation>
    <scope>NUCLEOTIDE SEQUENCE</scope>
    <source>
        <strain evidence="1">CBS 121167</strain>
    </source>
</reference>